<evidence type="ECO:0000313" key="2">
    <source>
        <dbReference type="EMBL" id="EAT11204.1"/>
    </source>
</evidence>
<dbReference type="HOGENOM" id="CLU_074587_1_0_6"/>
<dbReference type="Pfam" id="PF09694">
    <property type="entry name" value="Gcw_chp"/>
    <property type="match status" value="1"/>
</dbReference>
<feature type="signal peptide" evidence="1">
    <location>
        <begin position="1"/>
        <end position="26"/>
    </location>
</feature>
<reference evidence="2 3" key="1">
    <citation type="submission" date="2006-03" db="EMBL/GenBank/DDBJ databases">
        <authorList>
            <person name="Pinhassi J."/>
            <person name="Pedros-Alio C."/>
            <person name="Ferriera S."/>
            <person name="Johnson J."/>
            <person name="Kravitz S."/>
            <person name="Halpern A."/>
            <person name="Remington K."/>
            <person name="Beeson K."/>
            <person name="Tran B."/>
            <person name="Rogers Y.-H."/>
            <person name="Friedman R."/>
            <person name="Venter J.C."/>
        </authorList>
    </citation>
    <scope>NUCLEOTIDE SEQUENCE [LARGE SCALE GENOMIC DNA]</scope>
    <source>
        <strain evidence="2 3">RED65</strain>
    </source>
</reference>
<dbReference type="EMBL" id="AAQH01000021">
    <property type="protein sequence ID" value="EAT11204.1"/>
    <property type="molecule type" value="Genomic_DNA"/>
</dbReference>
<gene>
    <name evidence="2" type="ORF">RED65_07244</name>
</gene>
<dbReference type="AlphaFoldDB" id="Q1MZ24"/>
<accession>Q1MZ24</accession>
<dbReference type="InterPro" id="IPR010239">
    <property type="entry name" value="CHP02001"/>
</dbReference>
<dbReference type="RefSeq" id="WP_007016673.1">
    <property type="nucleotide sequence ID" value="NZ_AAQH01000021.1"/>
</dbReference>
<organism evidence="2 3">
    <name type="scientific">Bermanella marisrubri</name>
    <dbReference type="NCBI Taxonomy" id="207949"/>
    <lineage>
        <taxon>Bacteria</taxon>
        <taxon>Pseudomonadati</taxon>
        <taxon>Pseudomonadota</taxon>
        <taxon>Gammaproteobacteria</taxon>
        <taxon>Oceanospirillales</taxon>
        <taxon>Oceanospirillaceae</taxon>
        <taxon>Bermanella</taxon>
    </lineage>
</organism>
<comment type="caution">
    <text evidence="2">The sequence shown here is derived from an EMBL/GenBank/DDBJ whole genome shotgun (WGS) entry which is preliminary data.</text>
</comment>
<evidence type="ECO:0000256" key="1">
    <source>
        <dbReference type="SAM" id="SignalP"/>
    </source>
</evidence>
<name>Q1MZ24_9GAMM</name>
<dbReference type="OrthoDB" id="9793561at2"/>
<dbReference type="Proteomes" id="UP000004263">
    <property type="component" value="Unassembled WGS sequence"/>
</dbReference>
<proteinExistence type="predicted"/>
<evidence type="ECO:0008006" key="4">
    <source>
        <dbReference type="Google" id="ProtNLM"/>
    </source>
</evidence>
<keyword evidence="1" id="KW-0732">Signal</keyword>
<feature type="chain" id="PRO_5004194447" description="Histidine kinase" evidence="1">
    <location>
        <begin position="27"/>
        <end position="228"/>
    </location>
</feature>
<keyword evidence="3" id="KW-1185">Reference proteome</keyword>
<evidence type="ECO:0000313" key="3">
    <source>
        <dbReference type="Proteomes" id="UP000004263"/>
    </source>
</evidence>
<dbReference type="NCBIfam" id="TIGR02001">
    <property type="entry name" value="gcw_chp"/>
    <property type="match status" value="1"/>
</dbReference>
<dbReference type="STRING" id="207949.RED65_07244"/>
<sequence length="228" mass="23437">MKTLTKAIAIASLVSASALTAQVANAEMSYSAGIATGYLWRGTELGSGVPAFSASADYSHASGAYAGIWASSGDTSLGNEYDLYVGYGTSFGDFSVDVQAVTYVYSSGTDSDTGADTYGSAGEMSDAIISLGFMDASFSYYQSLQSDDATYMTLGYSVAGVDLTVGINDDGAGAEYTHLDVSYGLTDELAITVSKVVDTGDDAAALSDWGVDAGEDAIVTMSYTLPIE</sequence>
<protein>
    <recommendedName>
        <fullName evidence="4">Histidine kinase</fullName>
    </recommendedName>
</protein>